<dbReference type="PROSITE" id="PS50104">
    <property type="entry name" value="TIR"/>
    <property type="match status" value="1"/>
</dbReference>
<keyword evidence="2" id="KW-0472">Membrane</keyword>
<dbReference type="FunFam" id="3.40.50.10140:FF:000007">
    <property type="entry name" value="Disease resistance protein (TIR-NBS-LRR class)"/>
    <property type="match status" value="1"/>
</dbReference>
<dbReference type="Pfam" id="PF01582">
    <property type="entry name" value="TIR"/>
    <property type="match status" value="2"/>
</dbReference>
<dbReference type="PANTHER" id="PTHR32009">
    <property type="entry name" value="TMV RESISTANCE PROTEIN N-LIKE"/>
    <property type="match status" value="1"/>
</dbReference>
<evidence type="ECO:0000313" key="4">
    <source>
        <dbReference type="EMBL" id="CAH2078172.1"/>
    </source>
</evidence>
<feature type="transmembrane region" description="Helical" evidence="2">
    <location>
        <begin position="686"/>
        <end position="707"/>
    </location>
</feature>
<reference evidence="4 5" key="1">
    <citation type="submission" date="2022-03" db="EMBL/GenBank/DDBJ databases">
        <authorList>
            <person name="Nunn A."/>
            <person name="Chopra R."/>
            <person name="Nunn A."/>
            <person name="Contreras Garrido A."/>
        </authorList>
    </citation>
    <scope>NUCLEOTIDE SEQUENCE [LARGE SCALE GENOMIC DNA]</scope>
</reference>
<feature type="transmembrane region" description="Helical" evidence="2">
    <location>
        <begin position="728"/>
        <end position="749"/>
    </location>
</feature>
<evidence type="ECO:0000256" key="1">
    <source>
        <dbReference type="ARBA" id="ARBA00023027"/>
    </source>
</evidence>
<dbReference type="Gene3D" id="3.40.50.10140">
    <property type="entry name" value="Toll/interleukin-1 receptor homology (TIR) domain"/>
    <property type="match status" value="2"/>
</dbReference>
<dbReference type="EMBL" id="OU466863">
    <property type="protein sequence ID" value="CAH2078172.1"/>
    <property type="molecule type" value="Genomic_DNA"/>
</dbReference>
<evidence type="ECO:0000313" key="5">
    <source>
        <dbReference type="Proteomes" id="UP000836841"/>
    </source>
</evidence>
<keyword evidence="1" id="KW-0520">NAD</keyword>
<dbReference type="Proteomes" id="UP000836841">
    <property type="component" value="Chromosome 7"/>
</dbReference>
<keyword evidence="2" id="KW-0812">Transmembrane</keyword>
<proteinExistence type="predicted"/>
<evidence type="ECO:0000259" key="3">
    <source>
        <dbReference type="PROSITE" id="PS50104"/>
    </source>
</evidence>
<dbReference type="AlphaFoldDB" id="A0AAU9SZV4"/>
<keyword evidence="5" id="KW-1185">Reference proteome</keyword>
<dbReference type="SMART" id="SM00255">
    <property type="entry name" value="TIR"/>
    <property type="match status" value="2"/>
</dbReference>
<sequence>MTNFSGSWKHDQVFISFRGISLRDNIVSSLTDELQRRNINYFMDTCETKGRPITDLFERIRESSVALVFFSKKFPESCWCLDELVEIKKQMEIGSLDGFPIFYKVKAHSVKRQSGCFRNTLLATEESVRKKVDRGSDKSKLETEDMIWGWRQALVSVGGILGISHKHGPDPDLARDVVVKLKEMLDDISSRRSAFIIIEKPLMHPQKPVTSLLQALNLEKSDLVDLITRPSIHSNGAVSLRTDHLVLLDLISLKKPVLGQRLIEHGQVAGKIYLVLLGSLEINDGDFDFKHLLLYNKPQLFPGNKLIVSSQKIQDQSYTLPVQVTSKFLAYYATHHSLSYNFNPPLDSNLTDCADVVVTAESNDNLQNRLGEDNNTDDPLTCFAFLCNIMKRCAMIINSPPRRVFISFGEKQLGGNPVSSLETELESNGISVYVEDETKERIKESRVAIVFFSLKIKYPESQRFLDDLVEIKKLMDAGEIDPLPIFYNLKAESVRKMEGWFCNRLLKIEEIVRKKVNRSNEKSILDTEARIWGWREAILSISSRSGLSYEDGSSVPVFVTDVVTKVKELFAFRKRHKKSSSYKITGQLNEEKPLMHHQETVAAITTVKSLDDDDLFYSMTSFLQARNLEIEDLEGFTDIPKGLVSMRLKGYANLVFLNFNSLHNLVRFQRSISFKFIREVSPPNPIFLLLISINFWWLLVIFFRYCYSAGFCFESLWCHKFSRAFSGLSFRIQSTPTLMVVCLVSYITLSISRS</sequence>
<evidence type="ECO:0000256" key="2">
    <source>
        <dbReference type="SAM" id="Phobius"/>
    </source>
</evidence>
<feature type="domain" description="TIR" evidence="3">
    <location>
        <begin position="9"/>
        <end position="185"/>
    </location>
</feature>
<gene>
    <name evidence="4" type="ORF">TAV2_LOCUS25358</name>
</gene>
<dbReference type="InterPro" id="IPR035897">
    <property type="entry name" value="Toll_tir_struct_dom_sf"/>
</dbReference>
<dbReference type="PANTHER" id="PTHR32009:SF45">
    <property type="entry name" value="DISEASE RESISTANCE PROTEIN (TIR-NBS-LRR CLASS) FAMILY"/>
    <property type="match status" value="1"/>
</dbReference>
<keyword evidence="2" id="KW-1133">Transmembrane helix</keyword>
<name>A0AAU9SZV4_THLAR</name>
<accession>A0AAU9SZV4</accession>
<organism evidence="4 5">
    <name type="scientific">Thlaspi arvense</name>
    <name type="common">Field penny-cress</name>
    <dbReference type="NCBI Taxonomy" id="13288"/>
    <lineage>
        <taxon>Eukaryota</taxon>
        <taxon>Viridiplantae</taxon>
        <taxon>Streptophyta</taxon>
        <taxon>Embryophyta</taxon>
        <taxon>Tracheophyta</taxon>
        <taxon>Spermatophyta</taxon>
        <taxon>Magnoliopsida</taxon>
        <taxon>eudicotyledons</taxon>
        <taxon>Gunneridae</taxon>
        <taxon>Pentapetalae</taxon>
        <taxon>rosids</taxon>
        <taxon>malvids</taxon>
        <taxon>Brassicales</taxon>
        <taxon>Brassicaceae</taxon>
        <taxon>Thlaspideae</taxon>
        <taxon>Thlaspi</taxon>
    </lineage>
</organism>
<protein>
    <recommendedName>
        <fullName evidence="3">TIR domain-containing protein</fullName>
    </recommendedName>
</protein>
<dbReference type="SUPFAM" id="SSF52200">
    <property type="entry name" value="Toll/Interleukin receptor TIR domain"/>
    <property type="match status" value="2"/>
</dbReference>
<dbReference type="GO" id="GO:0007165">
    <property type="term" value="P:signal transduction"/>
    <property type="evidence" value="ECO:0007669"/>
    <property type="project" value="InterPro"/>
</dbReference>
<dbReference type="InterPro" id="IPR000157">
    <property type="entry name" value="TIR_dom"/>
</dbReference>